<accession>A0ABT4FXA7</accession>
<keyword evidence="2" id="KW-1185">Reference proteome</keyword>
<evidence type="ECO:0000313" key="2">
    <source>
        <dbReference type="Proteomes" id="UP001209276"/>
    </source>
</evidence>
<dbReference type="Gene3D" id="3.40.50.1820">
    <property type="entry name" value="alpha/beta hydrolase"/>
    <property type="match status" value="1"/>
</dbReference>
<protein>
    <recommendedName>
        <fullName evidence="3">Alpha/beta hydrolase</fullName>
    </recommendedName>
</protein>
<proteinExistence type="predicted"/>
<gene>
    <name evidence="1" type="ORF">M5W83_16750</name>
</gene>
<dbReference type="GeneID" id="77000226"/>
<reference evidence="1 2" key="1">
    <citation type="submission" date="2022-05" db="EMBL/GenBank/DDBJ databases">
        <title>Genome Sequencing of Bee-Associated Microbes.</title>
        <authorList>
            <person name="Dunlap C."/>
        </authorList>
    </citation>
    <scope>NUCLEOTIDE SEQUENCE [LARGE SCALE GENOMIC DNA]</scope>
    <source>
        <strain evidence="1 2">NRRL B-14613</strain>
    </source>
</reference>
<dbReference type="Proteomes" id="UP001209276">
    <property type="component" value="Unassembled WGS sequence"/>
</dbReference>
<evidence type="ECO:0000313" key="1">
    <source>
        <dbReference type="EMBL" id="MCY9608792.1"/>
    </source>
</evidence>
<dbReference type="SUPFAM" id="SSF53474">
    <property type="entry name" value="alpha/beta-Hydrolases"/>
    <property type="match status" value="1"/>
</dbReference>
<evidence type="ECO:0008006" key="3">
    <source>
        <dbReference type="Google" id="ProtNLM"/>
    </source>
</evidence>
<dbReference type="RefSeq" id="WP_244194209.1">
    <property type="nucleotide sequence ID" value="NZ_CABMNB010000028.1"/>
</dbReference>
<organism evidence="1 2">
    <name type="scientific">Paenibacillus thiaminolyticus</name>
    <name type="common">Bacillus thiaminolyticus</name>
    <dbReference type="NCBI Taxonomy" id="49283"/>
    <lineage>
        <taxon>Bacteria</taxon>
        <taxon>Bacillati</taxon>
        <taxon>Bacillota</taxon>
        <taxon>Bacilli</taxon>
        <taxon>Bacillales</taxon>
        <taxon>Paenibacillaceae</taxon>
        <taxon>Paenibacillus</taxon>
    </lineage>
</organism>
<sequence length="79" mass="8774">MNVEEHDVNNRGVNIHVMEANRGAKGGWPLVIIPGLAEAAEDYREVVEKLYPRHCVVITLTGTRPQRCPGKRVYAGASY</sequence>
<name>A0ABT4FXA7_PANTH</name>
<dbReference type="EMBL" id="JAMDMM010000030">
    <property type="protein sequence ID" value="MCY9608792.1"/>
    <property type="molecule type" value="Genomic_DNA"/>
</dbReference>
<dbReference type="InterPro" id="IPR029058">
    <property type="entry name" value="AB_hydrolase_fold"/>
</dbReference>
<comment type="caution">
    <text evidence="1">The sequence shown here is derived from an EMBL/GenBank/DDBJ whole genome shotgun (WGS) entry which is preliminary data.</text>
</comment>